<organism evidence="1 2">
    <name type="scientific">Coemansia aciculifera</name>
    <dbReference type="NCBI Taxonomy" id="417176"/>
    <lineage>
        <taxon>Eukaryota</taxon>
        <taxon>Fungi</taxon>
        <taxon>Fungi incertae sedis</taxon>
        <taxon>Zoopagomycota</taxon>
        <taxon>Kickxellomycotina</taxon>
        <taxon>Kickxellomycetes</taxon>
        <taxon>Kickxellales</taxon>
        <taxon>Kickxellaceae</taxon>
        <taxon>Coemansia</taxon>
    </lineage>
</organism>
<feature type="non-terminal residue" evidence="1">
    <location>
        <position position="184"/>
    </location>
</feature>
<gene>
    <name evidence="1" type="ORF">IWW38_005946</name>
</gene>
<dbReference type="Proteomes" id="UP001139981">
    <property type="component" value="Unassembled WGS sequence"/>
</dbReference>
<name>A0ACC1LU92_9FUNG</name>
<accession>A0ACC1LU92</accession>
<evidence type="ECO:0000313" key="2">
    <source>
        <dbReference type="Proteomes" id="UP001139981"/>
    </source>
</evidence>
<evidence type="ECO:0000313" key="1">
    <source>
        <dbReference type="EMBL" id="KAJ2880479.1"/>
    </source>
</evidence>
<comment type="caution">
    <text evidence="1">The sequence shown here is derived from an EMBL/GenBank/DDBJ whole genome shotgun (WGS) entry which is preliminary data.</text>
</comment>
<protein>
    <submittedName>
        <fullName evidence="1">Uncharacterized protein</fullName>
    </submittedName>
</protein>
<reference evidence="1" key="1">
    <citation type="submission" date="2022-07" db="EMBL/GenBank/DDBJ databases">
        <title>Phylogenomic reconstructions and comparative analyses of Kickxellomycotina fungi.</title>
        <authorList>
            <person name="Reynolds N.K."/>
            <person name="Stajich J.E."/>
            <person name="Barry K."/>
            <person name="Grigoriev I.V."/>
            <person name="Crous P."/>
            <person name="Smith M.E."/>
        </authorList>
    </citation>
    <scope>NUCLEOTIDE SEQUENCE</scope>
    <source>
        <strain evidence="1">CBS 190363</strain>
    </source>
</reference>
<sequence length="184" mass="20672">MENAPMARYGEQHRVNGVTWNEQPAEDRPKPTPRILGRFNRGKRVARPPSSISDTNDADSEHGQITGGYSRSQSQGVQRIPRTLRQIESETEFELLPESEAGSLHHGPAPALQGFFASKSPATQRIVLASIFHSWLQMAEAARMRREELLRKWSEAMSFRNRRVLKRALGTWRKAADSKALAAG</sequence>
<proteinExistence type="predicted"/>
<dbReference type="EMBL" id="JANBVB010003102">
    <property type="protein sequence ID" value="KAJ2880479.1"/>
    <property type="molecule type" value="Genomic_DNA"/>
</dbReference>
<keyword evidence="2" id="KW-1185">Reference proteome</keyword>